<evidence type="ECO:0000256" key="1">
    <source>
        <dbReference type="SAM" id="Phobius"/>
    </source>
</evidence>
<dbReference type="EMBL" id="CP002808">
    <property type="protein sequence ID" value="AEG73015.1"/>
    <property type="molecule type" value="Genomic_DNA"/>
</dbReference>
<dbReference type="Proteomes" id="UP000007952">
    <property type="component" value="Chromosome"/>
</dbReference>
<keyword evidence="1" id="KW-1133">Transmembrane helix</keyword>
<dbReference type="KEGG" id="mhf:MHF_0745"/>
<accession>F6FIG7</accession>
<evidence type="ECO:0000313" key="2">
    <source>
        <dbReference type="EMBL" id="AEG73015.1"/>
    </source>
</evidence>
<reference key="2">
    <citation type="submission" date="2011-05" db="EMBL/GenBank/DDBJ databases">
        <title>The Genome of Mycoplasma haemofelis Strain Ohio2, a pathogenic hemoplasma of the cat.</title>
        <authorList>
            <person name="Santos A.P."/>
            <person name="Guimaraes A.M.S."/>
            <person name="SanMiguel P.J."/>
            <person name="Martin S.W."/>
            <person name="Messick J.B."/>
        </authorList>
    </citation>
    <scope>NUCLEOTIDE SEQUENCE</scope>
    <source>
        <strain>Ohio2</strain>
    </source>
</reference>
<gene>
    <name evidence="2" type="ordered locus">MHF_0745</name>
</gene>
<sequence length="167" mass="19368">MCEKGEKQMYRFLVVSVSNLKAISGVCAAAIGVAVIYGLDAWERLRSGEAKLLRFRQTTKKVNDYLSSNQRYSGWYVLADPEHKIWDKKFKLFSAHWNSPWENYGKIFPMEARKSKEAMRDFCFRKIEENADDTKDESNVYLDQVSDPKKGFWDLCLDSKNSLEEAA</sequence>
<organism evidence="2 3">
    <name type="scientific">Mycoplasma haemofelis (strain Ohio2)</name>
    <dbReference type="NCBI Taxonomy" id="859194"/>
    <lineage>
        <taxon>Bacteria</taxon>
        <taxon>Bacillati</taxon>
        <taxon>Mycoplasmatota</taxon>
        <taxon>Mollicutes</taxon>
        <taxon>Mycoplasmataceae</taxon>
        <taxon>Mycoplasma</taxon>
    </lineage>
</organism>
<name>F6FIG7_MYCHI</name>
<feature type="transmembrane region" description="Helical" evidence="1">
    <location>
        <begin position="20"/>
        <end position="39"/>
    </location>
</feature>
<proteinExistence type="predicted"/>
<reference evidence="2 3" key="1">
    <citation type="journal article" date="2011" name="J. Bacteriol.">
        <title>Complete genome sequences of two hemotropic Mycoplasmas, Mycoplasma haemofelis strain Ohio2 and Mycoplasma suis strain Illinois.</title>
        <authorList>
            <person name="Messick J.B."/>
            <person name="Santos A.P."/>
            <person name="Guimaraes A.M."/>
        </authorList>
    </citation>
    <scope>NUCLEOTIDE SEQUENCE [LARGE SCALE GENOMIC DNA]</scope>
    <source>
        <strain evidence="2 3">Ohio2</strain>
    </source>
</reference>
<evidence type="ECO:0000313" key="3">
    <source>
        <dbReference type="Proteomes" id="UP000007952"/>
    </source>
</evidence>
<dbReference type="AlphaFoldDB" id="F6FIG7"/>
<dbReference type="HOGENOM" id="CLU_1747615_0_0_14"/>
<keyword evidence="1" id="KW-0472">Membrane</keyword>
<protein>
    <submittedName>
        <fullName evidence="2">Uncharacterized protein</fullName>
    </submittedName>
</protein>
<keyword evidence="1" id="KW-0812">Transmembrane</keyword>